<evidence type="ECO:0000256" key="9">
    <source>
        <dbReference type="SAM" id="SignalP"/>
    </source>
</evidence>
<keyword evidence="7" id="KW-0325">Glycoprotein</keyword>
<comment type="similarity">
    <text evidence="2">Belongs to the FAM187 family.</text>
</comment>
<keyword evidence="4 9" id="KW-0732">Signal</keyword>
<dbReference type="InterPro" id="IPR013783">
    <property type="entry name" value="Ig-like_fold"/>
</dbReference>
<evidence type="ECO:0000256" key="3">
    <source>
        <dbReference type="ARBA" id="ARBA00022692"/>
    </source>
</evidence>
<dbReference type="PROSITE" id="PS50835">
    <property type="entry name" value="IG_LIKE"/>
    <property type="match status" value="2"/>
</dbReference>
<feature type="domain" description="Ig-like" evidence="10">
    <location>
        <begin position="295"/>
        <end position="423"/>
    </location>
</feature>
<dbReference type="InterPro" id="IPR013106">
    <property type="entry name" value="Ig_V-set"/>
</dbReference>
<feature type="signal peptide" evidence="9">
    <location>
        <begin position="1"/>
        <end position="18"/>
    </location>
</feature>
<evidence type="ECO:0000256" key="8">
    <source>
        <dbReference type="SAM" id="Phobius"/>
    </source>
</evidence>
<evidence type="ECO:0000313" key="11">
    <source>
        <dbReference type="EMBL" id="JAS51244.1"/>
    </source>
</evidence>
<evidence type="ECO:0000259" key="10">
    <source>
        <dbReference type="PROSITE" id="PS50835"/>
    </source>
</evidence>
<evidence type="ECO:0000256" key="6">
    <source>
        <dbReference type="ARBA" id="ARBA00023136"/>
    </source>
</evidence>
<comment type="subcellular location">
    <subcellularLocation>
        <location evidence="1">Membrane</location>
        <topology evidence="1">Single-pass type I membrane protein</topology>
    </subcellularLocation>
</comment>
<dbReference type="PANTHER" id="PTHR32178">
    <property type="entry name" value="FAM187"/>
    <property type="match status" value="1"/>
</dbReference>
<dbReference type="InterPro" id="IPR003598">
    <property type="entry name" value="Ig_sub2"/>
</dbReference>
<evidence type="ECO:0000256" key="7">
    <source>
        <dbReference type="ARBA" id="ARBA00023180"/>
    </source>
</evidence>
<feature type="transmembrane region" description="Helical" evidence="8">
    <location>
        <begin position="432"/>
        <end position="459"/>
    </location>
</feature>
<evidence type="ECO:0000256" key="1">
    <source>
        <dbReference type="ARBA" id="ARBA00004479"/>
    </source>
</evidence>
<dbReference type="Pfam" id="PF07686">
    <property type="entry name" value="V-set"/>
    <property type="match status" value="1"/>
</dbReference>
<dbReference type="SMART" id="SM00409">
    <property type="entry name" value="IG"/>
    <property type="match status" value="2"/>
</dbReference>
<keyword evidence="5 8" id="KW-1133">Transmembrane helix</keyword>
<dbReference type="InterPro" id="IPR003599">
    <property type="entry name" value="Ig_sub"/>
</dbReference>
<feature type="domain" description="Ig-like" evidence="10">
    <location>
        <begin position="50"/>
        <end position="154"/>
    </location>
</feature>
<dbReference type="SMART" id="SM00408">
    <property type="entry name" value="IGc2"/>
    <property type="match status" value="2"/>
</dbReference>
<dbReference type="InterPro" id="IPR007110">
    <property type="entry name" value="Ig-like_dom"/>
</dbReference>
<protein>
    <recommendedName>
        <fullName evidence="10">Ig-like domain-containing protein</fullName>
    </recommendedName>
</protein>
<dbReference type="InterPro" id="IPR036179">
    <property type="entry name" value="Ig-like_dom_sf"/>
</dbReference>
<dbReference type="Gene3D" id="2.60.40.10">
    <property type="entry name" value="Immunoglobulins"/>
    <property type="match status" value="2"/>
</dbReference>
<dbReference type="SUPFAM" id="SSF48726">
    <property type="entry name" value="Immunoglobulin"/>
    <property type="match status" value="2"/>
</dbReference>
<feature type="non-terminal residue" evidence="11">
    <location>
        <position position="1"/>
    </location>
</feature>
<evidence type="ECO:0000256" key="5">
    <source>
        <dbReference type="ARBA" id="ARBA00022989"/>
    </source>
</evidence>
<evidence type="ECO:0000256" key="2">
    <source>
        <dbReference type="ARBA" id="ARBA00008727"/>
    </source>
</evidence>
<keyword evidence="6 8" id="KW-0472">Membrane</keyword>
<dbReference type="PANTHER" id="PTHR32178:SF6">
    <property type="entry name" value="IG-LIKE DOMAIN-CONTAINING PROTEIN"/>
    <property type="match status" value="1"/>
</dbReference>
<dbReference type="AlphaFoldDB" id="A0A1B6FM40"/>
<sequence>LLYCQPLLLCLLFLQVLMETLQYFKLFCSSILLCYVPCFSLELLEEPPNPWSQMIEITCLELTGFKKLGDDSAYSRVIEVKRGDHVSLPCSYCGANDEDLPRVWMRRLRAVNSKMEQYGEGTFSFLLHRRFNVFPNHTLTIHNVDTSDDGLYVCGNLMEEGQYMFKYNLDVIESDVSVVEGDKSHWEYYNTDTIVKANEEIYYNHKFKELLENIKVKVVSEWDPWLPCDGCEGIRRRYAKCRVRTSLKSAKSTNNTNFNLTDSELLLINSTALSCHSAFLAKWFPDLGSLTSKLPDYLTTQTCYDSCVKEKWKEMALEAKYVLNVEMEIGSSLSFDCPETDLTSTVIWKKNGLTISPIRFAKTEDSIKKSVKAMLHMDVELPHEFVDSMNILQLSQVQFDQTGDYTCFVHKSIVKVIHVKVVTPWETLKERYYNFLLLSIYTFLVSASIVSMGILWALLNRHLFIQKNVHV</sequence>
<dbReference type="InterPro" id="IPR039311">
    <property type="entry name" value="FAM187A/B"/>
</dbReference>
<gene>
    <name evidence="11" type="ORF">g.10857</name>
</gene>
<feature type="chain" id="PRO_5008582949" description="Ig-like domain-containing protein" evidence="9">
    <location>
        <begin position="19"/>
        <end position="471"/>
    </location>
</feature>
<proteinExistence type="inferred from homology"/>
<organism evidence="11">
    <name type="scientific">Cuerna arida</name>
    <dbReference type="NCBI Taxonomy" id="1464854"/>
    <lineage>
        <taxon>Eukaryota</taxon>
        <taxon>Metazoa</taxon>
        <taxon>Ecdysozoa</taxon>
        <taxon>Arthropoda</taxon>
        <taxon>Hexapoda</taxon>
        <taxon>Insecta</taxon>
        <taxon>Pterygota</taxon>
        <taxon>Neoptera</taxon>
        <taxon>Paraneoptera</taxon>
        <taxon>Hemiptera</taxon>
        <taxon>Auchenorrhyncha</taxon>
        <taxon>Membracoidea</taxon>
        <taxon>Cicadellidae</taxon>
        <taxon>Cicadellinae</taxon>
        <taxon>Proconiini</taxon>
        <taxon>Cuerna</taxon>
    </lineage>
</organism>
<dbReference type="GO" id="GO:0016020">
    <property type="term" value="C:membrane"/>
    <property type="evidence" value="ECO:0007669"/>
    <property type="project" value="UniProtKB-SubCell"/>
</dbReference>
<evidence type="ECO:0000256" key="4">
    <source>
        <dbReference type="ARBA" id="ARBA00022729"/>
    </source>
</evidence>
<keyword evidence="3 8" id="KW-0812">Transmembrane</keyword>
<name>A0A1B6FM40_9HEMI</name>
<accession>A0A1B6FM40</accession>
<reference evidence="11" key="1">
    <citation type="submission" date="2015-11" db="EMBL/GenBank/DDBJ databases">
        <title>De novo transcriptome assembly of four potential Pierce s Disease insect vectors from Arizona vineyards.</title>
        <authorList>
            <person name="Tassone E.E."/>
        </authorList>
    </citation>
    <scope>NUCLEOTIDE SEQUENCE</scope>
</reference>
<dbReference type="EMBL" id="GECZ01018525">
    <property type="protein sequence ID" value="JAS51244.1"/>
    <property type="molecule type" value="Transcribed_RNA"/>
</dbReference>